<reference evidence="2 3" key="1">
    <citation type="submission" date="2024-04" db="EMBL/GenBank/DDBJ databases">
        <authorList>
            <person name="Waldvogel A.-M."/>
            <person name="Schoenle A."/>
        </authorList>
    </citation>
    <scope>NUCLEOTIDE SEQUENCE [LARGE SCALE GENOMIC DNA]</scope>
</reference>
<dbReference type="Proteomes" id="UP001497482">
    <property type="component" value="Chromosome 4"/>
</dbReference>
<organism evidence="2 3">
    <name type="scientific">Knipowitschia caucasica</name>
    <name type="common">Caucasian dwarf goby</name>
    <name type="synonym">Pomatoschistus caucasicus</name>
    <dbReference type="NCBI Taxonomy" id="637954"/>
    <lineage>
        <taxon>Eukaryota</taxon>
        <taxon>Metazoa</taxon>
        <taxon>Chordata</taxon>
        <taxon>Craniata</taxon>
        <taxon>Vertebrata</taxon>
        <taxon>Euteleostomi</taxon>
        <taxon>Actinopterygii</taxon>
        <taxon>Neopterygii</taxon>
        <taxon>Teleostei</taxon>
        <taxon>Neoteleostei</taxon>
        <taxon>Acanthomorphata</taxon>
        <taxon>Gobiaria</taxon>
        <taxon>Gobiiformes</taxon>
        <taxon>Gobioidei</taxon>
        <taxon>Gobiidae</taxon>
        <taxon>Gobiinae</taxon>
        <taxon>Knipowitschia</taxon>
    </lineage>
</organism>
<protein>
    <submittedName>
        <fullName evidence="2">Uncharacterized protein</fullName>
    </submittedName>
</protein>
<gene>
    <name evidence="2" type="ORF">KC01_LOCUS32329</name>
</gene>
<feature type="region of interest" description="Disordered" evidence="1">
    <location>
        <begin position="15"/>
        <end position="34"/>
    </location>
</feature>
<name>A0AAV2LTS7_KNICA</name>
<proteinExistence type="predicted"/>
<evidence type="ECO:0000313" key="2">
    <source>
        <dbReference type="EMBL" id="CAL1604898.1"/>
    </source>
</evidence>
<keyword evidence="3" id="KW-1185">Reference proteome</keyword>
<evidence type="ECO:0000313" key="3">
    <source>
        <dbReference type="Proteomes" id="UP001497482"/>
    </source>
</evidence>
<evidence type="ECO:0000256" key="1">
    <source>
        <dbReference type="SAM" id="MobiDB-lite"/>
    </source>
</evidence>
<dbReference type="EMBL" id="OZ035826">
    <property type="protein sequence ID" value="CAL1604898.1"/>
    <property type="molecule type" value="Genomic_DNA"/>
</dbReference>
<sequence>MLLLYPPLLPPRPFLEEPRLGASSQPSKYLPTQPPMIRRLGLVSQRATSSFPRHLSPSSQQQRRWWSVQGHFPAVPGV</sequence>
<dbReference type="AlphaFoldDB" id="A0AAV2LTS7"/>
<accession>A0AAV2LTS7</accession>